<reference evidence="11" key="1">
    <citation type="submission" date="2016-10" db="EMBL/GenBank/DDBJ databases">
        <authorList>
            <person name="Varghese N."/>
            <person name="Submissions S."/>
        </authorList>
    </citation>
    <scope>NUCLEOTIDE SEQUENCE [LARGE SCALE GENOMIC DNA]</scope>
    <source>
        <strain evidence="11">CGMCC 1.11014</strain>
    </source>
</reference>
<feature type="domain" description="DUF883" evidence="9">
    <location>
        <begin position="71"/>
        <end position="100"/>
    </location>
</feature>
<feature type="domain" description="DUF883" evidence="8">
    <location>
        <begin position="11"/>
        <end position="58"/>
    </location>
</feature>
<evidence type="ECO:0000256" key="4">
    <source>
        <dbReference type="ARBA" id="ARBA00022519"/>
    </source>
</evidence>
<evidence type="ECO:0000313" key="11">
    <source>
        <dbReference type="Proteomes" id="UP000199391"/>
    </source>
</evidence>
<keyword evidence="3" id="KW-1003">Cell membrane</keyword>
<keyword evidence="5" id="KW-0812">Transmembrane</keyword>
<dbReference type="GO" id="GO:0043022">
    <property type="term" value="F:ribosome binding"/>
    <property type="evidence" value="ECO:0007669"/>
    <property type="project" value="InterPro"/>
</dbReference>
<dbReference type="RefSeq" id="WP_093555907.1">
    <property type="nucleotide sequence ID" value="NZ_FPBO01000010.1"/>
</dbReference>
<comment type="similarity">
    <text evidence="2">Belongs to the ElaB/YgaM/YqjD family.</text>
</comment>
<dbReference type="GO" id="GO:0005886">
    <property type="term" value="C:plasma membrane"/>
    <property type="evidence" value="ECO:0007669"/>
    <property type="project" value="UniProtKB-SubCell"/>
</dbReference>
<name>A0A1I7J548_9BURK</name>
<gene>
    <name evidence="10" type="ORF">SAMN05216552_101061</name>
</gene>
<accession>A0A1I7J548</accession>
<keyword evidence="11" id="KW-1185">Reference proteome</keyword>
<dbReference type="STRING" id="1035707.SAMN05216552_101061"/>
<dbReference type="Pfam" id="PF19029">
    <property type="entry name" value="DUF883_C"/>
    <property type="match status" value="1"/>
</dbReference>
<evidence type="ECO:0000313" key="10">
    <source>
        <dbReference type="EMBL" id="SFU80261.1"/>
    </source>
</evidence>
<keyword evidence="4" id="KW-0997">Cell inner membrane</keyword>
<evidence type="ECO:0000256" key="5">
    <source>
        <dbReference type="ARBA" id="ARBA00022692"/>
    </source>
</evidence>
<evidence type="ECO:0000259" key="8">
    <source>
        <dbReference type="Pfam" id="PF05957"/>
    </source>
</evidence>
<keyword evidence="7" id="KW-0472">Membrane</keyword>
<dbReference type="PANTHER" id="PTHR35893">
    <property type="entry name" value="INNER MEMBRANE PROTEIN-RELATED"/>
    <property type="match status" value="1"/>
</dbReference>
<proteinExistence type="inferred from homology"/>
<evidence type="ECO:0000256" key="2">
    <source>
        <dbReference type="ARBA" id="ARBA00010423"/>
    </source>
</evidence>
<evidence type="ECO:0000256" key="1">
    <source>
        <dbReference type="ARBA" id="ARBA00004377"/>
    </source>
</evidence>
<dbReference type="PANTHER" id="PTHR35893:SF3">
    <property type="entry name" value="INNER MEMBRANE PROTEIN"/>
    <property type="match status" value="1"/>
</dbReference>
<dbReference type="Pfam" id="PF05957">
    <property type="entry name" value="DUF883"/>
    <property type="match status" value="1"/>
</dbReference>
<dbReference type="InterPro" id="IPR043604">
    <property type="entry name" value="DUF883_N"/>
</dbReference>
<dbReference type="OrthoDB" id="9181874at2"/>
<dbReference type="Proteomes" id="UP000199391">
    <property type="component" value="Unassembled WGS sequence"/>
</dbReference>
<dbReference type="EMBL" id="FPBO01000010">
    <property type="protein sequence ID" value="SFU80261.1"/>
    <property type="molecule type" value="Genomic_DNA"/>
</dbReference>
<evidence type="ECO:0000256" key="3">
    <source>
        <dbReference type="ARBA" id="ARBA00022475"/>
    </source>
</evidence>
<dbReference type="InterPro" id="IPR043605">
    <property type="entry name" value="DUF883_C"/>
</dbReference>
<organism evidence="10 11">
    <name type="scientific">Pseudoduganella namucuonensis</name>
    <dbReference type="NCBI Taxonomy" id="1035707"/>
    <lineage>
        <taxon>Bacteria</taxon>
        <taxon>Pseudomonadati</taxon>
        <taxon>Pseudomonadota</taxon>
        <taxon>Betaproteobacteria</taxon>
        <taxon>Burkholderiales</taxon>
        <taxon>Oxalobacteraceae</taxon>
        <taxon>Telluria group</taxon>
        <taxon>Pseudoduganella</taxon>
    </lineage>
</organism>
<sequence length="100" mass="10461">MLENNISTVNNDVKTLVKDAQALFTAATALTGEKAEELRGRGMRALDTALAKAHEAQQSAVAAGKQVAQSTDAYVKENPWRSIALAAGVGLLVGVIVGRK</sequence>
<evidence type="ECO:0000256" key="6">
    <source>
        <dbReference type="ARBA" id="ARBA00022989"/>
    </source>
</evidence>
<keyword evidence="6" id="KW-1133">Transmembrane helix</keyword>
<evidence type="ECO:0000259" key="9">
    <source>
        <dbReference type="Pfam" id="PF19029"/>
    </source>
</evidence>
<protein>
    <submittedName>
        <fullName evidence="10">Membrane-anchored ribosome-binding protein, inhibits growth in stationary phase, ElaB/YqjD/DUF883 family</fullName>
    </submittedName>
</protein>
<dbReference type="AlphaFoldDB" id="A0A1I7J548"/>
<dbReference type="InterPro" id="IPR010279">
    <property type="entry name" value="YqjD/ElaB"/>
</dbReference>
<evidence type="ECO:0000256" key="7">
    <source>
        <dbReference type="ARBA" id="ARBA00023136"/>
    </source>
</evidence>
<comment type="subcellular location">
    <subcellularLocation>
        <location evidence="1">Cell inner membrane</location>
        <topology evidence="1">Single-pass membrane protein</topology>
    </subcellularLocation>
</comment>